<comment type="caution">
    <text evidence="2">The sequence shown here is derived from an EMBL/GenBank/DDBJ whole genome shotgun (WGS) entry which is preliminary data.</text>
</comment>
<dbReference type="Proteomes" id="UP000070257">
    <property type="component" value="Unassembled WGS sequence"/>
</dbReference>
<accession>A0A656YVE6</accession>
<feature type="region of interest" description="Disordered" evidence="1">
    <location>
        <begin position="23"/>
        <end position="58"/>
    </location>
</feature>
<proteinExistence type="predicted"/>
<name>A0A656YVE6_9EURY</name>
<keyword evidence="3" id="KW-1185">Reference proteome</keyword>
<reference evidence="2 3" key="1">
    <citation type="journal article" date="2016" name="Sci. Rep.">
        <title>Metabolic traits of an uncultured archaeal lineage -MSBL1- from brine pools of the Red Sea.</title>
        <authorList>
            <person name="Mwirichia R."/>
            <person name="Alam I."/>
            <person name="Rashid M."/>
            <person name="Vinu M."/>
            <person name="Ba-Alawi W."/>
            <person name="Anthony Kamau A."/>
            <person name="Kamanda Ngugi D."/>
            <person name="Goker M."/>
            <person name="Klenk H.P."/>
            <person name="Bajic V."/>
            <person name="Stingl U."/>
        </authorList>
    </citation>
    <scope>NUCLEOTIDE SEQUENCE [LARGE SCALE GENOMIC DNA]</scope>
    <source>
        <strain evidence="2">SCGC-AAA259J03</strain>
    </source>
</reference>
<dbReference type="EMBL" id="LHXT01000073">
    <property type="protein sequence ID" value="KXA96948.1"/>
    <property type="molecule type" value="Genomic_DNA"/>
</dbReference>
<gene>
    <name evidence="2" type="ORF">AKJ39_03915</name>
</gene>
<evidence type="ECO:0000313" key="3">
    <source>
        <dbReference type="Proteomes" id="UP000070257"/>
    </source>
</evidence>
<evidence type="ECO:0000256" key="1">
    <source>
        <dbReference type="SAM" id="MobiDB-lite"/>
    </source>
</evidence>
<dbReference type="AlphaFoldDB" id="A0A656YVE6"/>
<organism evidence="2 3">
    <name type="scientific">candidate division MSBL1 archaeon SCGC-AAA259J03</name>
    <dbReference type="NCBI Taxonomy" id="1698269"/>
    <lineage>
        <taxon>Archaea</taxon>
        <taxon>Methanobacteriati</taxon>
        <taxon>Methanobacteriota</taxon>
        <taxon>candidate division MSBL1</taxon>
    </lineage>
</organism>
<protein>
    <submittedName>
        <fullName evidence="2">Uncharacterized protein</fullName>
    </submittedName>
</protein>
<sequence>MVNFTFHLPVPLSRPITFAIPERFGPGREPVVDGEKTRSLRSTTGGKREDETGIGGNIVKTVSTGESTARRRRPHVNGPAFFLSFAQLLTVYRRPSPSLPPVPSPSPSL</sequence>
<evidence type="ECO:0000313" key="2">
    <source>
        <dbReference type="EMBL" id="KXA96948.1"/>
    </source>
</evidence>